<dbReference type="InterPro" id="IPR007265">
    <property type="entry name" value="COG_su3"/>
</dbReference>
<dbReference type="GO" id="GO:0007030">
    <property type="term" value="P:Golgi organization"/>
    <property type="evidence" value="ECO:0007669"/>
    <property type="project" value="TreeGrafter"/>
</dbReference>
<evidence type="ECO:0000256" key="6">
    <source>
        <dbReference type="ARBA" id="ARBA00023034"/>
    </source>
</evidence>
<evidence type="ECO:0000256" key="1">
    <source>
        <dbReference type="ARBA" id="ARBA00004395"/>
    </source>
</evidence>
<dbReference type="Pfam" id="PF20671">
    <property type="entry name" value="COG3_C"/>
    <property type="match status" value="1"/>
</dbReference>
<evidence type="ECO:0000256" key="7">
    <source>
        <dbReference type="ARBA" id="ARBA00023136"/>
    </source>
</evidence>
<dbReference type="GO" id="GO:0000139">
    <property type="term" value="C:Golgi membrane"/>
    <property type="evidence" value="ECO:0007669"/>
    <property type="project" value="UniProtKB-SubCell"/>
</dbReference>
<dbReference type="Proteomes" id="UP000191024">
    <property type="component" value="Chromosome H"/>
</dbReference>
<keyword evidence="7" id="KW-0472">Membrane</keyword>
<accession>A0A1G4KH89</accession>
<keyword evidence="6" id="KW-0333">Golgi apparatus</keyword>
<evidence type="ECO:0000256" key="8">
    <source>
        <dbReference type="ARBA" id="ARBA00031339"/>
    </source>
</evidence>
<dbReference type="OrthoDB" id="296793at2759"/>
<proteinExistence type="inferred from homology"/>
<evidence type="ECO:0000256" key="2">
    <source>
        <dbReference type="ARBA" id="ARBA00009936"/>
    </source>
</evidence>
<dbReference type="EMBL" id="LT598468">
    <property type="protein sequence ID" value="SCV03917.1"/>
    <property type="molecule type" value="Genomic_DNA"/>
</dbReference>
<evidence type="ECO:0000313" key="12">
    <source>
        <dbReference type="Proteomes" id="UP000191024"/>
    </source>
</evidence>
<organism evidence="11 12">
    <name type="scientific">Lachancea mirantina</name>
    <dbReference type="NCBI Taxonomy" id="1230905"/>
    <lineage>
        <taxon>Eukaryota</taxon>
        <taxon>Fungi</taxon>
        <taxon>Dikarya</taxon>
        <taxon>Ascomycota</taxon>
        <taxon>Saccharomycotina</taxon>
        <taxon>Saccharomycetes</taxon>
        <taxon>Saccharomycetales</taxon>
        <taxon>Saccharomycetaceae</taxon>
        <taxon>Lachancea</taxon>
    </lineage>
</organism>
<evidence type="ECO:0000313" key="11">
    <source>
        <dbReference type="EMBL" id="SCV03917.1"/>
    </source>
</evidence>
<name>A0A1G4KH89_9SACH</name>
<dbReference type="GO" id="GO:0017119">
    <property type="term" value="C:Golgi transport complex"/>
    <property type="evidence" value="ECO:0007669"/>
    <property type="project" value="TreeGrafter"/>
</dbReference>
<evidence type="ECO:0000256" key="3">
    <source>
        <dbReference type="ARBA" id="ARBA00020976"/>
    </source>
</evidence>
<dbReference type="GO" id="GO:0032258">
    <property type="term" value="P:cytoplasm to vacuole targeting by the Cvt pathway"/>
    <property type="evidence" value="ECO:0007669"/>
    <property type="project" value="TreeGrafter"/>
</dbReference>
<sequence>MQLRSRKGSLVQNIATHAPRNPIYYTNQITRLLDDEQLEERLRELTLNVESESFSLASDAVSPETTDEYQVYEQYVQELENKTAGYQKVLQQTQNVSMGLINVNKELEEISTSTRDFCSSIQPLKRAAEEESEVYETLEDYLSYFECLDSVVRKLNASSSPSAVVRESFKSMLKKIDASLEFLEKHPDFKECESYRIRFKQCMIRACALMASWMSSNLKIIYDKLSARVTGLAASSANSSTQEALLYNSFASDSSAYFSVARELTSRCFKRLQPRYHQELLAIVNDCYSEYFRTREKLLYPIIADQLNGTHDQRKPLVKYIQDNLLYFTTLCVNEYNLVLKFFPTEDLDIIHKWLFHLCEPLHEMLRSRILRELSIPSLCDCVILLNKYYQFEENSQEYEMQFKDVPFDKLFEPILQDIQSRLVFRSQVYVEKFIVGYKPSKDAFMISNRKKSIGTEDKNDALWQSYVENFTASDEEIRNLLSYYPPLVRSLALLSRIYQLVNSTVFDNLAHHIVHDCIISLQQAYRLVKNSENTLDTQLSYIRNLLMLRKQVQTYDIQFITTETYLDFSGLTDLFKTLSMRKDFKPHTSVITLALETVPKIVNNMIDARAELMVELRNIIKLFTQSACQLILTDCLEVTEAVSLKNIELRTNVQSHVPEIYKQVCNFVGDSEVINHLMEAVQQFSVESYVVFHEKLMDQIDHGRLPRQTLAEIMDIDVFSNLFSETLSALVTIS</sequence>
<keyword evidence="5" id="KW-0653">Protein transport</keyword>
<protein>
    <recommendedName>
        <fullName evidence="3">Conserved oligomeric Golgi complex subunit 3</fullName>
    </recommendedName>
    <alternativeName>
        <fullName evidence="8">Component of oligomeric Golgi complex 3</fullName>
    </alternativeName>
</protein>
<dbReference type="InterPro" id="IPR048685">
    <property type="entry name" value="COG3_C"/>
</dbReference>
<feature type="domain" description="Conserved oligomeric Golgi complex subunit 3 N-terminal" evidence="9">
    <location>
        <begin position="74"/>
        <end position="219"/>
    </location>
</feature>
<comment type="subcellular location">
    <subcellularLocation>
        <location evidence="1">Golgi apparatus membrane</location>
        <topology evidence="1">Peripheral membrane protein</topology>
    </subcellularLocation>
</comment>
<dbReference type="InterPro" id="IPR048320">
    <property type="entry name" value="COG3_N"/>
</dbReference>
<evidence type="ECO:0000259" key="10">
    <source>
        <dbReference type="Pfam" id="PF20671"/>
    </source>
</evidence>
<dbReference type="GO" id="GO:0006914">
    <property type="term" value="P:autophagy"/>
    <property type="evidence" value="ECO:0007669"/>
    <property type="project" value="TreeGrafter"/>
</dbReference>
<evidence type="ECO:0000259" key="9">
    <source>
        <dbReference type="Pfam" id="PF04136"/>
    </source>
</evidence>
<dbReference type="GO" id="GO:0005801">
    <property type="term" value="C:cis-Golgi network"/>
    <property type="evidence" value="ECO:0007669"/>
    <property type="project" value="InterPro"/>
</dbReference>
<dbReference type="AlphaFoldDB" id="A0A1G4KH89"/>
<dbReference type="Pfam" id="PF04136">
    <property type="entry name" value="COG3_N"/>
    <property type="match status" value="1"/>
</dbReference>
<dbReference type="GO" id="GO:0006891">
    <property type="term" value="P:intra-Golgi vesicle-mediated transport"/>
    <property type="evidence" value="ECO:0007669"/>
    <property type="project" value="TreeGrafter"/>
</dbReference>
<comment type="similarity">
    <text evidence="2">Belongs to the COG3 family.</text>
</comment>
<gene>
    <name evidence="11" type="ORF">LAMI_0H11980G</name>
</gene>
<feature type="domain" description="Conserved oligomeric Golgi complex subunit 3 C-terminal" evidence="10">
    <location>
        <begin position="244"/>
        <end position="571"/>
    </location>
</feature>
<dbReference type="STRING" id="1230905.A0A1G4KH89"/>
<reference evidence="12" key="1">
    <citation type="submission" date="2016-03" db="EMBL/GenBank/DDBJ databases">
        <authorList>
            <person name="Devillers H."/>
        </authorList>
    </citation>
    <scope>NUCLEOTIDE SEQUENCE [LARGE SCALE GENOMIC DNA]</scope>
</reference>
<keyword evidence="4" id="KW-0813">Transport</keyword>
<dbReference type="PANTHER" id="PTHR13302">
    <property type="entry name" value="CONSERVED OLIGOMERIC GOLGI COMPLEX COMPONENT 3"/>
    <property type="match status" value="1"/>
</dbReference>
<evidence type="ECO:0000256" key="5">
    <source>
        <dbReference type="ARBA" id="ARBA00022927"/>
    </source>
</evidence>
<dbReference type="PANTHER" id="PTHR13302:SF8">
    <property type="entry name" value="CONSERVED OLIGOMERIC GOLGI COMPLEX SUBUNIT 3"/>
    <property type="match status" value="1"/>
</dbReference>
<keyword evidence="12" id="KW-1185">Reference proteome</keyword>
<evidence type="ECO:0000256" key="4">
    <source>
        <dbReference type="ARBA" id="ARBA00022448"/>
    </source>
</evidence>